<comment type="caution">
    <text evidence="1">The sequence shown here is derived from an EMBL/GenBank/DDBJ whole genome shotgun (WGS) entry which is preliminary data.</text>
</comment>
<dbReference type="EMBL" id="VSSQ01101027">
    <property type="protein sequence ID" value="MPN42953.1"/>
    <property type="molecule type" value="Genomic_DNA"/>
</dbReference>
<accession>A0A645I665</accession>
<dbReference type="AlphaFoldDB" id="A0A645I665"/>
<protein>
    <submittedName>
        <fullName evidence="1">Uncharacterized protein</fullName>
    </submittedName>
</protein>
<name>A0A645I665_9ZZZZ</name>
<proteinExistence type="predicted"/>
<reference evidence="1" key="1">
    <citation type="submission" date="2019-08" db="EMBL/GenBank/DDBJ databases">
        <authorList>
            <person name="Kucharzyk K."/>
            <person name="Murdoch R.W."/>
            <person name="Higgins S."/>
            <person name="Loffler F."/>
        </authorList>
    </citation>
    <scope>NUCLEOTIDE SEQUENCE</scope>
</reference>
<sequence length="53" mass="5618">MEFLRFAQPVPEPPAENVLCPGSADAVLPSLDRYELQLAYLALEGAEAGEGGD</sequence>
<organism evidence="1">
    <name type="scientific">bioreactor metagenome</name>
    <dbReference type="NCBI Taxonomy" id="1076179"/>
    <lineage>
        <taxon>unclassified sequences</taxon>
        <taxon>metagenomes</taxon>
        <taxon>ecological metagenomes</taxon>
    </lineage>
</organism>
<gene>
    <name evidence="1" type="ORF">SDC9_190511</name>
</gene>
<evidence type="ECO:0000313" key="1">
    <source>
        <dbReference type="EMBL" id="MPN42953.1"/>
    </source>
</evidence>